<dbReference type="KEGG" id="thao:NI17_015995"/>
<dbReference type="AlphaFoldDB" id="A0AA97M2V5"/>
<keyword evidence="1" id="KW-0812">Transmembrane</keyword>
<keyword evidence="1" id="KW-1133">Transmembrane helix</keyword>
<keyword evidence="2" id="KW-0482">Metalloprotease</keyword>
<feature type="transmembrane region" description="Helical" evidence="1">
    <location>
        <begin position="653"/>
        <end position="671"/>
    </location>
</feature>
<feature type="transmembrane region" description="Helical" evidence="1">
    <location>
        <begin position="629"/>
        <end position="646"/>
    </location>
</feature>
<keyword evidence="2" id="KW-0645">Protease</keyword>
<protein>
    <submittedName>
        <fullName evidence="2">PrsW family intramembrane metalloprotease</fullName>
    </submittedName>
</protein>
<feature type="transmembrane region" description="Helical" evidence="1">
    <location>
        <begin position="293"/>
        <end position="316"/>
    </location>
</feature>
<organism evidence="2 3">
    <name type="scientific">Thermobifida halotolerans</name>
    <dbReference type="NCBI Taxonomy" id="483545"/>
    <lineage>
        <taxon>Bacteria</taxon>
        <taxon>Bacillati</taxon>
        <taxon>Actinomycetota</taxon>
        <taxon>Actinomycetes</taxon>
        <taxon>Streptosporangiales</taxon>
        <taxon>Nocardiopsidaceae</taxon>
        <taxon>Thermobifida</taxon>
    </lineage>
</organism>
<feature type="transmembrane region" description="Helical" evidence="1">
    <location>
        <begin position="204"/>
        <end position="224"/>
    </location>
</feature>
<keyword evidence="1" id="KW-0472">Membrane</keyword>
<feature type="transmembrane region" description="Helical" evidence="1">
    <location>
        <begin position="230"/>
        <end position="248"/>
    </location>
</feature>
<keyword evidence="3" id="KW-1185">Reference proteome</keyword>
<proteinExistence type="predicted"/>
<evidence type="ECO:0000256" key="1">
    <source>
        <dbReference type="SAM" id="Phobius"/>
    </source>
</evidence>
<dbReference type="RefSeq" id="WP_243597525.1">
    <property type="nucleotide sequence ID" value="NZ_CP063196.1"/>
</dbReference>
<dbReference type="Proteomes" id="UP000265719">
    <property type="component" value="Chromosome"/>
</dbReference>
<keyword evidence="2" id="KW-0378">Hydrolase</keyword>
<feature type="transmembrane region" description="Helical" evidence="1">
    <location>
        <begin position="691"/>
        <end position="713"/>
    </location>
</feature>
<dbReference type="GO" id="GO:0008237">
    <property type="term" value="F:metallopeptidase activity"/>
    <property type="evidence" value="ECO:0007669"/>
    <property type="project" value="UniProtKB-KW"/>
</dbReference>
<evidence type="ECO:0000313" key="2">
    <source>
        <dbReference type="EMBL" id="UOE18326.1"/>
    </source>
</evidence>
<feature type="transmembrane region" description="Helical" evidence="1">
    <location>
        <begin position="255"/>
        <end position="273"/>
    </location>
</feature>
<feature type="transmembrane region" description="Helical" evidence="1">
    <location>
        <begin position="407"/>
        <end position="425"/>
    </location>
</feature>
<reference evidence="2" key="1">
    <citation type="submission" date="2020-10" db="EMBL/GenBank/DDBJ databases">
        <title>De novo genome project of the cellulose decomposer Thermobifida halotolerans type strain.</title>
        <authorList>
            <person name="Nagy I."/>
            <person name="Horvath B."/>
            <person name="Kukolya J."/>
            <person name="Nagy I."/>
            <person name="Orsini M."/>
        </authorList>
    </citation>
    <scope>NUCLEOTIDE SEQUENCE</scope>
    <source>
        <strain evidence="2">DSM 44931</strain>
    </source>
</reference>
<sequence>MDQQAMLTRDLVLRICATATEFDRGWIELDRKVVAPFTASRDTSLIERITAAAAAVGVEHLLICRTRSEHAYDPVTQVRAATQSLVGVIRSWGDEPTDFLVCLEDLSAAVLVTADELTVAAGPADYVRALVGADIGRARAEFAETARTTRDPELLDAAVRYGCLEQGGRHARTSRPRRDPAERLLGWAEAVRERTPRIAALSRALRGVWGWAMTVVLVLALLFVPGTSGVLPATLLTVWLLVQLAWLARSRTLSFAALLRLAVLGALTTWPVLLVEVSVAAAVGLDPADPLAYAYLAVPVEEIAKFTPLLLFWLVARHRLRRFAAVDYLLAAAACGAGFQLAETLARTLLFGGLPDPLLPQGGLLTPLPGWVDLPGTGIRFSGHAVTTGLVGAALGLAVVGRGLYGARLWLLPPLALGAAALEHLNHNAVLAGLEPTALTSAVFALYGNGAATRWLLLVLLVCAVLLDHRMLGFAAESAPPPPGTAPLRRLTARAHGRAVWRRSHLPGDIAPLFRRAALVWARFPVTLTQAAASVLHEFAVQLAAASRGPVALCAAWRFLRRRREHAMGAARAAGRPWRRVPDRAELGEEARDLAERLGLAASAALATAAVAAAVVAAPLDAPSTGPGGAYAVATATALGDWFATLATADARWALAGALALASLLVSGWTVPRDHPSLRHFLRTPRATVSAILGVAAPGQLPAAAAGLLGLLLPKSTSRLLEDPAASGAGVPPVPGG</sequence>
<gene>
    <name evidence="2" type="ORF">NI17_015995</name>
</gene>
<evidence type="ECO:0000313" key="3">
    <source>
        <dbReference type="Proteomes" id="UP000265719"/>
    </source>
</evidence>
<feature type="transmembrane region" description="Helical" evidence="1">
    <location>
        <begin position="328"/>
        <end position="350"/>
    </location>
</feature>
<feature type="transmembrane region" description="Helical" evidence="1">
    <location>
        <begin position="598"/>
        <end position="617"/>
    </location>
</feature>
<accession>A0AA97M2V5</accession>
<feature type="transmembrane region" description="Helical" evidence="1">
    <location>
        <begin position="445"/>
        <end position="467"/>
    </location>
</feature>
<dbReference type="EMBL" id="CP063196">
    <property type="protein sequence ID" value="UOE18326.1"/>
    <property type="molecule type" value="Genomic_DNA"/>
</dbReference>
<feature type="transmembrane region" description="Helical" evidence="1">
    <location>
        <begin position="381"/>
        <end position="400"/>
    </location>
</feature>
<name>A0AA97M2V5_9ACTN</name>